<keyword evidence="4" id="KW-1185">Reference proteome</keyword>
<comment type="caution">
    <text evidence="3">The sequence shown here is derived from an EMBL/GenBank/DDBJ whole genome shotgun (WGS) entry which is preliminary data.</text>
</comment>
<accession>A0A2P4Y316</accession>
<evidence type="ECO:0000313" key="4">
    <source>
        <dbReference type="Proteomes" id="UP000237271"/>
    </source>
</evidence>
<feature type="chain" id="PRO_5015151049" description="EF-hand domain-containing protein" evidence="1">
    <location>
        <begin position="20"/>
        <end position="108"/>
    </location>
</feature>
<name>A0A2P4Y316_9STRA</name>
<gene>
    <name evidence="3" type="ORF">PHPALM_11143</name>
</gene>
<dbReference type="InterPro" id="IPR018247">
    <property type="entry name" value="EF_Hand_1_Ca_BS"/>
</dbReference>
<sequence>MRLFLLVATSLLFLAAAQPDEPQHGAQADAATPAPVANSAVRSTAFERADVDNNGVVDPREFAAFTDSLKSALNPFLGAFPAEAAATWTTGARPRLRTGGPHKFWSGF</sequence>
<evidence type="ECO:0000259" key="2">
    <source>
        <dbReference type="PROSITE" id="PS50222"/>
    </source>
</evidence>
<dbReference type="PROSITE" id="PS00018">
    <property type="entry name" value="EF_HAND_1"/>
    <property type="match status" value="1"/>
</dbReference>
<reference evidence="3 4" key="1">
    <citation type="journal article" date="2017" name="Genome Biol. Evol.">
        <title>Phytophthora megakarya and P. palmivora, closely related causal agents of cacao black pod rot, underwent increases in genome sizes and gene numbers by different mechanisms.</title>
        <authorList>
            <person name="Ali S.S."/>
            <person name="Shao J."/>
            <person name="Lary D.J."/>
            <person name="Kronmiller B."/>
            <person name="Shen D."/>
            <person name="Strem M.D."/>
            <person name="Amoako-Attah I."/>
            <person name="Akrofi A.Y."/>
            <person name="Begoude B.A."/>
            <person name="Ten Hoopen G.M."/>
            <person name="Coulibaly K."/>
            <person name="Kebe B.I."/>
            <person name="Melnick R.L."/>
            <person name="Guiltinan M.J."/>
            <person name="Tyler B.M."/>
            <person name="Meinhardt L.W."/>
            <person name="Bailey B.A."/>
        </authorList>
    </citation>
    <scope>NUCLEOTIDE SEQUENCE [LARGE SCALE GENOMIC DNA]</scope>
    <source>
        <strain evidence="4">sbr112.9</strain>
    </source>
</reference>
<dbReference type="AlphaFoldDB" id="A0A2P4Y316"/>
<dbReference type="EMBL" id="NCKW01006125">
    <property type="protein sequence ID" value="POM72183.1"/>
    <property type="molecule type" value="Genomic_DNA"/>
</dbReference>
<dbReference type="Proteomes" id="UP000237271">
    <property type="component" value="Unassembled WGS sequence"/>
</dbReference>
<dbReference type="PROSITE" id="PS50222">
    <property type="entry name" value="EF_HAND_2"/>
    <property type="match status" value="1"/>
</dbReference>
<dbReference type="GO" id="GO:0005509">
    <property type="term" value="F:calcium ion binding"/>
    <property type="evidence" value="ECO:0007669"/>
    <property type="project" value="InterPro"/>
</dbReference>
<keyword evidence="1" id="KW-0732">Signal</keyword>
<dbReference type="OrthoDB" id="442680at2759"/>
<proteinExistence type="predicted"/>
<feature type="signal peptide" evidence="1">
    <location>
        <begin position="1"/>
        <end position="19"/>
    </location>
</feature>
<protein>
    <recommendedName>
        <fullName evidence="2">EF-hand domain-containing protein</fullName>
    </recommendedName>
</protein>
<dbReference type="InterPro" id="IPR002048">
    <property type="entry name" value="EF_hand_dom"/>
</dbReference>
<feature type="non-terminal residue" evidence="3">
    <location>
        <position position="108"/>
    </location>
</feature>
<evidence type="ECO:0000256" key="1">
    <source>
        <dbReference type="SAM" id="SignalP"/>
    </source>
</evidence>
<organism evidence="3 4">
    <name type="scientific">Phytophthora palmivora</name>
    <dbReference type="NCBI Taxonomy" id="4796"/>
    <lineage>
        <taxon>Eukaryota</taxon>
        <taxon>Sar</taxon>
        <taxon>Stramenopiles</taxon>
        <taxon>Oomycota</taxon>
        <taxon>Peronosporomycetes</taxon>
        <taxon>Peronosporales</taxon>
        <taxon>Peronosporaceae</taxon>
        <taxon>Phytophthora</taxon>
    </lineage>
</organism>
<evidence type="ECO:0000313" key="3">
    <source>
        <dbReference type="EMBL" id="POM72183.1"/>
    </source>
</evidence>
<feature type="domain" description="EF-hand" evidence="2">
    <location>
        <begin position="37"/>
        <end position="72"/>
    </location>
</feature>